<dbReference type="KEGG" id="vg:65133476"/>
<dbReference type="GeneID" id="65133476"/>
<name>A0A898KC37_9CAUD</name>
<evidence type="ECO:0000313" key="2">
    <source>
        <dbReference type="EMBL" id="QSJ03644.1"/>
    </source>
</evidence>
<accession>A0A898KC37</accession>
<reference evidence="2" key="1">
    <citation type="submission" date="2021-01" db="EMBL/GenBank/DDBJ databases">
        <authorList>
            <person name="Li S."/>
            <person name="Lin Y."/>
        </authorList>
    </citation>
    <scope>NUCLEOTIDE SEQUENCE</scope>
</reference>
<keyword evidence="1" id="KW-1133">Transmembrane helix</keyword>
<dbReference type="Proteomes" id="UP000663176">
    <property type="component" value="Segment"/>
</dbReference>
<evidence type="ECO:0000313" key="3">
    <source>
        <dbReference type="Proteomes" id="UP000663176"/>
    </source>
</evidence>
<organism evidence="2 3">
    <name type="scientific">Klebsiella phage vB_KpnP_P184</name>
    <dbReference type="NCBI Taxonomy" id="2806547"/>
    <lineage>
        <taxon>Viruses</taxon>
        <taxon>Duplodnaviria</taxon>
        <taxon>Heunggongvirae</taxon>
        <taxon>Uroviricota</taxon>
        <taxon>Caudoviricetes</taxon>
        <taxon>Schitoviridae</taxon>
        <taxon>Efbeekayvirus</taxon>
        <taxon>Efbeekayvirus P184</taxon>
    </lineage>
</organism>
<feature type="transmembrane region" description="Helical" evidence="1">
    <location>
        <begin position="7"/>
        <end position="26"/>
    </location>
</feature>
<dbReference type="EMBL" id="MW495044">
    <property type="protein sequence ID" value="QSJ03644.1"/>
    <property type="molecule type" value="Genomic_DNA"/>
</dbReference>
<dbReference type="RefSeq" id="YP_010114874.1">
    <property type="nucleotide sequence ID" value="NC_055919.1"/>
</dbReference>
<proteinExistence type="predicted"/>
<keyword evidence="3" id="KW-1185">Reference proteome</keyword>
<sequence>MSFRGKVWSIIAILLIAFWWLAYQAYDLVMNLLALVLK</sequence>
<keyword evidence="1" id="KW-0812">Transmembrane</keyword>
<protein>
    <submittedName>
        <fullName evidence="2">Uncharacterized protein</fullName>
    </submittedName>
</protein>
<keyword evidence="1" id="KW-0472">Membrane</keyword>
<evidence type="ECO:0000256" key="1">
    <source>
        <dbReference type="SAM" id="Phobius"/>
    </source>
</evidence>